<dbReference type="EMBL" id="PYGK01000012">
    <property type="protein sequence ID" value="PSL25827.1"/>
    <property type="molecule type" value="Genomic_DNA"/>
</dbReference>
<proteinExistence type="predicted"/>
<evidence type="ECO:0000313" key="2">
    <source>
        <dbReference type="Proteomes" id="UP000240978"/>
    </source>
</evidence>
<evidence type="ECO:0008006" key="3">
    <source>
        <dbReference type="Google" id="ProtNLM"/>
    </source>
</evidence>
<dbReference type="SUPFAM" id="SSF81853">
    <property type="entry name" value="Family 10 polysaccharide lyase"/>
    <property type="match status" value="1"/>
</dbReference>
<sequence length="855" mass="95805">MRWIVLLYSVIIFFCGQRVSAQQRLQNGKLLLEWSHTKDGYRLNGLSIDGRKLGNLSGEYLLLYSAGKPDSTPDLRYADTHPGGFSLKEYNYLVRNWESNLRPVSMNTAGTPIQFYPDKVEKKADGLVFSATAKDWDMNAKWQLDEQFHHDIKVTITLTVKRPGYYAIATPTLSTVKDNKPDFAMVPGYFQSNTIQHDLVLSYAYGQGIPDQPVIFRERTASTLSPLVTKDGITMAVIPEPGTGRDPWEKDGNTHNVWKLGLSVMNRAGNYTPVAYHPVLGQTDSYMQAGEQRTFSFRYTAQPADWYTVYNHAVNDVYRFPDQLKLKTTKQSVSDRIFAMLHYLDNDSTSMWHTFKYKGLEIGAQAYLGGVVGSGKDAMKNSDYGAMWMLANITGDSVLLNKRLPAALNFKLAQQQAEPGFFQGAAVGQYYLWKKQRFTEEWGTYVEPIALTYYTMLDMGNILLFEPENKLLQQRLRLGADKLLQWQHEDGHWDVAYDDATTKAVFKDIPDLRPTFYGLLVAYRILKDEKYLAAARKGADWLVHEGVDKGAFLGVCGDARFVADFATGQTVQALLDLYDICGEESYKNAAIAAARIYTASVYTHPIPSRAKKMVRGQEWEDWQISQAGLSFEHGGSLGSANTHGPIMLASHAGMFVRLFALTHDSLFINMARAAIWGRDAFIDKTTSVASYYWTTMNAGAGPYPHHAWWQVGLLTDYLVSETNLRSKGGISFPHGFITPKVGPHTCYGFAPGKIFGKAVRLYMPDGMLRVKNPQVDYISALGTTNDKIYIMLLNDDDDAQQTAVQFDAAKVKSVQHVTASILDETGNTETTALTGSQWQVQIPPFGLKILEISLL</sequence>
<dbReference type="SUPFAM" id="SSF48208">
    <property type="entry name" value="Six-hairpin glycosidases"/>
    <property type="match status" value="1"/>
</dbReference>
<dbReference type="GO" id="GO:0005975">
    <property type="term" value="P:carbohydrate metabolic process"/>
    <property type="evidence" value="ECO:0007669"/>
    <property type="project" value="InterPro"/>
</dbReference>
<dbReference type="Proteomes" id="UP000240978">
    <property type="component" value="Unassembled WGS sequence"/>
</dbReference>
<keyword evidence="2" id="KW-1185">Reference proteome</keyword>
<dbReference type="InterPro" id="IPR008928">
    <property type="entry name" value="6-hairpin_glycosidase_sf"/>
</dbReference>
<protein>
    <recommendedName>
        <fullName evidence="3">Glycerophosphoryl diester phosphodiesterase</fullName>
    </recommendedName>
</protein>
<name>A0A2P8FVU1_9BACT</name>
<accession>A0A2P8FVU1</accession>
<evidence type="ECO:0000313" key="1">
    <source>
        <dbReference type="EMBL" id="PSL25827.1"/>
    </source>
</evidence>
<comment type="caution">
    <text evidence="1">The sequence shown here is derived from an EMBL/GenBank/DDBJ whole genome shotgun (WGS) entry which is preliminary data.</text>
</comment>
<reference evidence="1 2" key="1">
    <citation type="submission" date="2018-03" db="EMBL/GenBank/DDBJ databases">
        <title>Genomic Encyclopedia of Archaeal and Bacterial Type Strains, Phase II (KMG-II): from individual species to whole genera.</title>
        <authorList>
            <person name="Goeker M."/>
        </authorList>
    </citation>
    <scope>NUCLEOTIDE SEQUENCE [LARGE SCALE GENOMIC DNA]</scope>
    <source>
        <strain evidence="1 2">DSM 18107</strain>
    </source>
</reference>
<dbReference type="RefSeq" id="WP_106604453.1">
    <property type="nucleotide sequence ID" value="NZ_PYGK01000012.1"/>
</dbReference>
<dbReference type="OrthoDB" id="628098at2"/>
<dbReference type="AlphaFoldDB" id="A0A2P8FVU1"/>
<dbReference type="Gene3D" id="1.50.10.20">
    <property type="match status" value="1"/>
</dbReference>
<gene>
    <name evidence="1" type="ORF">CLV42_11232</name>
</gene>
<organism evidence="1 2">
    <name type="scientific">Chitinophaga ginsengisoli</name>
    <dbReference type="NCBI Taxonomy" id="363837"/>
    <lineage>
        <taxon>Bacteria</taxon>
        <taxon>Pseudomonadati</taxon>
        <taxon>Bacteroidota</taxon>
        <taxon>Chitinophagia</taxon>
        <taxon>Chitinophagales</taxon>
        <taxon>Chitinophagaceae</taxon>
        <taxon>Chitinophaga</taxon>
    </lineage>
</organism>